<keyword evidence="3" id="KW-1185">Reference proteome</keyword>
<dbReference type="EMBL" id="AOHW01000033">
    <property type="protein sequence ID" value="ELY40242.1"/>
    <property type="molecule type" value="Genomic_DNA"/>
</dbReference>
<comment type="caution">
    <text evidence="2">The sequence shown here is derived from an EMBL/GenBank/DDBJ whole genome shotgun (WGS) entry which is preliminary data.</text>
</comment>
<dbReference type="AlphaFoldDB" id="L9VTC7"/>
<sequence>MSTGDSHDPLATDRRNARTTAIGLGVWLTITLAAVLLLFLFGSTLTSIFV</sequence>
<accession>L9VTC7</accession>
<dbReference type="eggNOG" id="arCOG11146">
    <property type="taxonomic scope" value="Archaea"/>
</dbReference>
<name>L9VTC7_9EURY</name>
<dbReference type="Proteomes" id="UP000011599">
    <property type="component" value="Unassembled WGS sequence"/>
</dbReference>
<protein>
    <submittedName>
        <fullName evidence="2">Uncharacterized protein</fullName>
    </submittedName>
</protein>
<reference evidence="2 3" key="1">
    <citation type="journal article" date="2014" name="PLoS Genet.">
        <title>Phylogenetically driven sequencing of extremely halophilic archaea reveals strategies for static and dynamic osmo-response.</title>
        <authorList>
            <person name="Becker E.A."/>
            <person name="Seitzer P.M."/>
            <person name="Tritt A."/>
            <person name="Larsen D."/>
            <person name="Krusor M."/>
            <person name="Yao A.I."/>
            <person name="Wu D."/>
            <person name="Madern D."/>
            <person name="Eisen J.A."/>
            <person name="Darling A.E."/>
            <person name="Facciotti M.T."/>
        </authorList>
    </citation>
    <scope>NUCLEOTIDE SEQUENCE [LARGE SCALE GENOMIC DNA]</scope>
    <source>
        <strain evidence="2 3">GA33</strain>
    </source>
</reference>
<dbReference type="STRING" id="1114856.GCA_000383975_02770"/>
<evidence type="ECO:0000313" key="2">
    <source>
        <dbReference type="EMBL" id="ELY40242.1"/>
    </source>
</evidence>
<keyword evidence="1" id="KW-1133">Transmembrane helix</keyword>
<keyword evidence="1" id="KW-0472">Membrane</keyword>
<proteinExistence type="predicted"/>
<feature type="transmembrane region" description="Helical" evidence="1">
    <location>
        <begin position="21"/>
        <end position="41"/>
    </location>
</feature>
<gene>
    <name evidence="2" type="ORF">C496_11727</name>
</gene>
<evidence type="ECO:0000256" key="1">
    <source>
        <dbReference type="SAM" id="Phobius"/>
    </source>
</evidence>
<dbReference type="OrthoDB" id="377875at2157"/>
<dbReference type="PATRIC" id="fig|1114856.3.peg.2443"/>
<dbReference type="RefSeq" id="WP_006090183.1">
    <property type="nucleotide sequence ID" value="NZ_AOHW01000033.1"/>
</dbReference>
<keyword evidence="1" id="KW-0812">Transmembrane</keyword>
<evidence type="ECO:0000313" key="3">
    <source>
        <dbReference type="Proteomes" id="UP000011599"/>
    </source>
</evidence>
<organism evidence="2 3">
    <name type="scientific">Natronorubrum tibetense GA33</name>
    <dbReference type="NCBI Taxonomy" id="1114856"/>
    <lineage>
        <taxon>Archaea</taxon>
        <taxon>Methanobacteriati</taxon>
        <taxon>Methanobacteriota</taxon>
        <taxon>Stenosarchaea group</taxon>
        <taxon>Halobacteria</taxon>
        <taxon>Halobacteriales</taxon>
        <taxon>Natrialbaceae</taxon>
        <taxon>Natronorubrum</taxon>
    </lineage>
</organism>